<evidence type="ECO:0000313" key="3">
    <source>
        <dbReference type="EMBL" id="SDP48795.1"/>
    </source>
</evidence>
<dbReference type="Gene3D" id="3.20.20.30">
    <property type="entry name" value="Luciferase-like domain"/>
    <property type="match status" value="1"/>
</dbReference>
<organism evidence="3 4">
    <name type="scientific">Pedococcus dokdonensis</name>
    <dbReference type="NCBI Taxonomy" id="443156"/>
    <lineage>
        <taxon>Bacteria</taxon>
        <taxon>Bacillati</taxon>
        <taxon>Actinomycetota</taxon>
        <taxon>Actinomycetes</taxon>
        <taxon>Micrococcales</taxon>
        <taxon>Intrasporangiaceae</taxon>
        <taxon>Pedococcus</taxon>
    </lineage>
</organism>
<evidence type="ECO:0000259" key="2">
    <source>
        <dbReference type="Pfam" id="PF00296"/>
    </source>
</evidence>
<dbReference type="Pfam" id="PF00296">
    <property type="entry name" value="Bac_luciferase"/>
    <property type="match status" value="1"/>
</dbReference>
<protein>
    <submittedName>
        <fullName evidence="3">Flavin-dependent oxidoreductase, luciferase family (Includes alkanesulfonate monooxygenase SsuD and methylene tetrahydromethanopterin reductase)</fullName>
    </submittedName>
</protein>
<evidence type="ECO:0000256" key="1">
    <source>
        <dbReference type="ARBA" id="ARBA00023002"/>
    </source>
</evidence>
<dbReference type="GO" id="GO:0004497">
    <property type="term" value="F:monooxygenase activity"/>
    <property type="evidence" value="ECO:0007669"/>
    <property type="project" value="UniProtKB-KW"/>
</dbReference>
<keyword evidence="3" id="KW-0503">Monooxygenase</keyword>
<gene>
    <name evidence="3" type="ORF">SAMN04489867_2634</name>
</gene>
<evidence type="ECO:0000313" key="4">
    <source>
        <dbReference type="Proteomes" id="UP000199077"/>
    </source>
</evidence>
<dbReference type="EMBL" id="LT629711">
    <property type="protein sequence ID" value="SDP48795.1"/>
    <property type="molecule type" value="Genomic_DNA"/>
</dbReference>
<name>A0A1H0T4P5_9MICO</name>
<sequence>MAPRIGVAFIPTLPPEALRPLARAADEHLDDLWVWEDCFKESGIASAAVALASTERVRVGLGLMPTPLRNVALTAMEVATLQRIFPGRFVPGVGHGVQPWMAQVGGRVESPMTLLEEHLTALRRLLAGEEVTVDGRYVQLDQVKLDWPPQAGELLTAGGFGPRTIELSARLTDAVLISAGQSETELRAAVARARAAAPSGRVDVVYSLVTAAGPDAQARADADLAQWGVAPEPTRVAAGSAQDIAAAIGRAADAGATTVVVQPTADLTDVADVVELVAFVGREVRPLLV</sequence>
<keyword evidence="4" id="KW-1185">Reference proteome</keyword>
<dbReference type="PANTHER" id="PTHR43244">
    <property type="match status" value="1"/>
</dbReference>
<feature type="domain" description="Luciferase-like" evidence="2">
    <location>
        <begin position="15"/>
        <end position="251"/>
    </location>
</feature>
<dbReference type="STRING" id="443156.SAMN04489867_2634"/>
<proteinExistence type="predicted"/>
<dbReference type="Proteomes" id="UP000199077">
    <property type="component" value="Chromosome I"/>
</dbReference>
<dbReference type="OrthoDB" id="5241778at2"/>
<dbReference type="AlphaFoldDB" id="A0A1H0T4P5"/>
<dbReference type="InterPro" id="IPR050564">
    <property type="entry name" value="F420-G6PD/mer"/>
</dbReference>
<dbReference type="InterPro" id="IPR011251">
    <property type="entry name" value="Luciferase-like_dom"/>
</dbReference>
<accession>A0A1H0T4P5</accession>
<dbReference type="GO" id="GO:0016705">
    <property type="term" value="F:oxidoreductase activity, acting on paired donors, with incorporation or reduction of molecular oxygen"/>
    <property type="evidence" value="ECO:0007669"/>
    <property type="project" value="InterPro"/>
</dbReference>
<dbReference type="PANTHER" id="PTHR43244:SF1">
    <property type="entry name" value="5,10-METHYLENETETRAHYDROMETHANOPTERIN REDUCTASE"/>
    <property type="match status" value="1"/>
</dbReference>
<dbReference type="InterPro" id="IPR036661">
    <property type="entry name" value="Luciferase-like_sf"/>
</dbReference>
<dbReference type="SUPFAM" id="SSF51679">
    <property type="entry name" value="Bacterial luciferase-like"/>
    <property type="match status" value="1"/>
</dbReference>
<keyword evidence="1" id="KW-0560">Oxidoreductase</keyword>
<reference evidence="4" key="1">
    <citation type="submission" date="2016-10" db="EMBL/GenBank/DDBJ databases">
        <authorList>
            <person name="Varghese N."/>
            <person name="Submissions S."/>
        </authorList>
    </citation>
    <scope>NUCLEOTIDE SEQUENCE [LARGE SCALE GENOMIC DNA]</scope>
    <source>
        <strain evidence="4">DSM 22329</strain>
    </source>
</reference>
<dbReference type="RefSeq" id="WP_091786249.1">
    <property type="nucleotide sequence ID" value="NZ_LT629711.1"/>
</dbReference>